<keyword evidence="1" id="KW-0812">Transmembrane</keyword>
<name>A0A397TB79_9GLOM</name>
<feature type="transmembrane region" description="Helical" evidence="1">
    <location>
        <begin position="6"/>
        <end position="29"/>
    </location>
</feature>
<proteinExistence type="predicted"/>
<comment type="caution">
    <text evidence="2">The sequence shown here is derived from an EMBL/GenBank/DDBJ whole genome shotgun (WGS) entry which is preliminary data.</text>
</comment>
<accession>A0A397TB79</accession>
<evidence type="ECO:0000256" key="1">
    <source>
        <dbReference type="SAM" id="Phobius"/>
    </source>
</evidence>
<organism evidence="2 3">
    <name type="scientific">Glomus cerebriforme</name>
    <dbReference type="NCBI Taxonomy" id="658196"/>
    <lineage>
        <taxon>Eukaryota</taxon>
        <taxon>Fungi</taxon>
        <taxon>Fungi incertae sedis</taxon>
        <taxon>Mucoromycota</taxon>
        <taxon>Glomeromycotina</taxon>
        <taxon>Glomeromycetes</taxon>
        <taxon>Glomerales</taxon>
        <taxon>Glomeraceae</taxon>
        <taxon>Glomus</taxon>
    </lineage>
</organism>
<dbReference type="AlphaFoldDB" id="A0A397TB79"/>
<keyword evidence="1" id="KW-1133">Transmembrane helix</keyword>
<feature type="transmembrane region" description="Helical" evidence="1">
    <location>
        <begin position="36"/>
        <end position="56"/>
    </location>
</feature>
<sequence>MNIFFFGFLFVILFYNFTIFFSFCLFILSPLYSLNLGALISLYNFVSIVIGFGTSFTT</sequence>
<keyword evidence="3" id="KW-1185">Reference proteome</keyword>
<dbReference type="EMBL" id="QKYT01000077">
    <property type="protein sequence ID" value="RIA94599.1"/>
    <property type="molecule type" value="Genomic_DNA"/>
</dbReference>
<evidence type="ECO:0000313" key="3">
    <source>
        <dbReference type="Proteomes" id="UP000265703"/>
    </source>
</evidence>
<protein>
    <submittedName>
        <fullName evidence="2">Uncharacterized protein</fullName>
    </submittedName>
</protein>
<reference evidence="2 3" key="1">
    <citation type="submission" date="2018-06" db="EMBL/GenBank/DDBJ databases">
        <title>Comparative genomics reveals the genomic features of Rhizophagus irregularis, R. cerebriforme, R. diaphanum and Gigaspora rosea, and their symbiotic lifestyle signature.</title>
        <authorList>
            <person name="Morin E."/>
            <person name="San Clemente H."/>
            <person name="Chen E.C.H."/>
            <person name="De La Providencia I."/>
            <person name="Hainaut M."/>
            <person name="Kuo A."/>
            <person name="Kohler A."/>
            <person name="Murat C."/>
            <person name="Tang N."/>
            <person name="Roy S."/>
            <person name="Loubradou J."/>
            <person name="Henrissat B."/>
            <person name="Grigoriev I.V."/>
            <person name="Corradi N."/>
            <person name="Roux C."/>
            <person name="Martin F.M."/>
        </authorList>
    </citation>
    <scope>NUCLEOTIDE SEQUENCE [LARGE SCALE GENOMIC DNA]</scope>
    <source>
        <strain evidence="2 3">DAOM 227022</strain>
    </source>
</reference>
<dbReference type="Proteomes" id="UP000265703">
    <property type="component" value="Unassembled WGS sequence"/>
</dbReference>
<evidence type="ECO:0000313" key="2">
    <source>
        <dbReference type="EMBL" id="RIA94599.1"/>
    </source>
</evidence>
<gene>
    <name evidence="2" type="ORF">C1645_759705</name>
</gene>
<keyword evidence="1" id="KW-0472">Membrane</keyword>